<evidence type="ECO:0000313" key="2">
    <source>
        <dbReference type="Proteomes" id="UP001163115"/>
    </source>
</evidence>
<organism evidence="1 2">
    <name type="scientific">Lacrimispora xylanolytica</name>
    <dbReference type="NCBI Taxonomy" id="29375"/>
    <lineage>
        <taxon>Bacteria</taxon>
        <taxon>Bacillati</taxon>
        <taxon>Bacillota</taxon>
        <taxon>Clostridia</taxon>
        <taxon>Lachnospirales</taxon>
        <taxon>Lachnospiraceae</taxon>
        <taxon>Lacrimispora</taxon>
    </lineage>
</organism>
<dbReference type="RefSeq" id="WP_268115266.1">
    <property type="nucleotide sequence ID" value="NZ_CP113524.1"/>
</dbReference>
<protein>
    <recommendedName>
        <fullName evidence="3">Replication restart DNA helicase PriA</fullName>
    </recommendedName>
</protein>
<keyword evidence="2" id="KW-1185">Reference proteome</keyword>
<accession>A0ABY7AE21</accession>
<dbReference type="EMBL" id="CP113524">
    <property type="protein sequence ID" value="WAJ24033.1"/>
    <property type="molecule type" value="Genomic_DNA"/>
</dbReference>
<evidence type="ECO:0008006" key="3">
    <source>
        <dbReference type="Google" id="ProtNLM"/>
    </source>
</evidence>
<name>A0ABY7AE21_9FIRM</name>
<dbReference type="Proteomes" id="UP001163115">
    <property type="component" value="Chromosome"/>
</dbReference>
<proteinExistence type="predicted"/>
<reference evidence="1" key="1">
    <citation type="submission" date="2022-11" db="EMBL/GenBank/DDBJ databases">
        <title>Lacrimispora xylanolytica sy1, complete genome.</title>
        <authorList>
            <person name="Choi S."/>
        </authorList>
    </citation>
    <scope>NUCLEOTIDE SEQUENCE</scope>
    <source>
        <strain evidence="1">Sy1</strain>
    </source>
</reference>
<sequence>MKIRVSMPEASVAIDFEEGKALEVFGKLNEVLLAMKKKGKVSVPEEIIIPIKAVVKPEVKIPPKQNYEVIQKPVANPMPDSVIAELDAKIPSLDTPKYKGFMYIKCPVCGKEKGLCMKKEADHYHCDSCGKRSEFEKPLVPLFVNCECGRRFKYLTNMMESLFDINCLDCGAPVAVKWNEDKQIYETIR</sequence>
<evidence type="ECO:0000313" key="1">
    <source>
        <dbReference type="EMBL" id="WAJ24033.1"/>
    </source>
</evidence>
<gene>
    <name evidence="1" type="ORF">OW255_00445</name>
</gene>